<dbReference type="CDD" id="cd05233">
    <property type="entry name" value="SDR_c"/>
    <property type="match status" value="1"/>
</dbReference>
<dbReference type="Proteomes" id="UP000813444">
    <property type="component" value="Unassembled WGS sequence"/>
</dbReference>
<dbReference type="InterPro" id="IPR002347">
    <property type="entry name" value="SDR_fam"/>
</dbReference>
<evidence type="ECO:0000313" key="4">
    <source>
        <dbReference type="EMBL" id="KAH7311401.1"/>
    </source>
</evidence>
<protein>
    <submittedName>
        <fullName evidence="4">Short chain dehydrogenase/ reductase</fullName>
    </submittedName>
</protein>
<name>A0A8K0SG72_9HYPO</name>
<organism evidence="4 5">
    <name type="scientific">Stachybotrys elegans</name>
    <dbReference type="NCBI Taxonomy" id="80388"/>
    <lineage>
        <taxon>Eukaryota</taxon>
        <taxon>Fungi</taxon>
        <taxon>Dikarya</taxon>
        <taxon>Ascomycota</taxon>
        <taxon>Pezizomycotina</taxon>
        <taxon>Sordariomycetes</taxon>
        <taxon>Hypocreomycetidae</taxon>
        <taxon>Hypocreales</taxon>
        <taxon>Stachybotryaceae</taxon>
        <taxon>Stachybotrys</taxon>
    </lineage>
</organism>
<accession>A0A8K0SG72</accession>
<keyword evidence="2" id="KW-0521">NADP</keyword>
<dbReference type="OrthoDB" id="1669814at2759"/>
<dbReference type="EMBL" id="JAGPNK010000011">
    <property type="protein sequence ID" value="KAH7311401.1"/>
    <property type="molecule type" value="Genomic_DNA"/>
</dbReference>
<dbReference type="PROSITE" id="PS00061">
    <property type="entry name" value="ADH_SHORT"/>
    <property type="match status" value="1"/>
</dbReference>
<dbReference type="AlphaFoldDB" id="A0A8K0SG72"/>
<dbReference type="InterPro" id="IPR020904">
    <property type="entry name" value="Sc_DH/Rdtase_CS"/>
</dbReference>
<dbReference type="PRINTS" id="PR00080">
    <property type="entry name" value="SDRFAMILY"/>
</dbReference>
<dbReference type="PRINTS" id="PR00081">
    <property type="entry name" value="GDHRDH"/>
</dbReference>
<sequence length="266" mass="27456">MSGIEGKLFVLTGAASGIARATATLLVSRGALVSLADLNQTALTSLKTELEGKYPSSTKQVHVCAVDVRSQEACNEWIAAAMSEFGQPIYGAANLAGVFGRSIAQECGSVRNITDTEFDFVMDVNVKGTLNCLRAQLPHMQVGKGGRDGGAIVNAASIAGLVGVEFNAPYVASKHAIAGITKTLAKEEGVRAIRANAIAPGIIATPMIQQIEAAKGSTELFGAGDPGALARKGDANEVAELVIFLLSPQSSFINGVVVPIEGGWIC</sequence>
<dbReference type="PANTHER" id="PTHR24321:SF8">
    <property type="entry name" value="ESTRADIOL 17-BETA-DEHYDROGENASE 8-RELATED"/>
    <property type="match status" value="1"/>
</dbReference>
<comment type="caution">
    <text evidence="4">The sequence shown here is derived from an EMBL/GenBank/DDBJ whole genome shotgun (WGS) entry which is preliminary data.</text>
</comment>
<proteinExistence type="inferred from homology"/>
<evidence type="ECO:0000256" key="2">
    <source>
        <dbReference type="ARBA" id="ARBA00022857"/>
    </source>
</evidence>
<reference evidence="4" key="1">
    <citation type="journal article" date="2021" name="Nat. Commun.">
        <title>Genetic determinants of endophytism in the Arabidopsis root mycobiome.</title>
        <authorList>
            <person name="Mesny F."/>
            <person name="Miyauchi S."/>
            <person name="Thiergart T."/>
            <person name="Pickel B."/>
            <person name="Atanasova L."/>
            <person name="Karlsson M."/>
            <person name="Huettel B."/>
            <person name="Barry K.W."/>
            <person name="Haridas S."/>
            <person name="Chen C."/>
            <person name="Bauer D."/>
            <person name="Andreopoulos W."/>
            <person name="Pangilinan J."/>
            <person name="LaButti K."/>
            <person name="Riley R."/>
            <person name="Lipzen A."/>
            <person name="Clum A."/>
            <person name="Drula E."/>
            <person name="Henrissat B."/>
            <person name="Kohler A."/>
            <person name="Grigoriev I.V."/>
            <person name="Martin F.M."/>
            <person name="Hacquard S."/>
        </authorList>
    </citation>
    <scope>NUCLEOTIDE SEQUENCE</scope>
    <source>
        <strain evidence="4">MPI-CAGE-CH-0235</strain>
    </source>
</reference>
<evidence type="ECO:0000313" key="5">
    <source>
        <dbReference type="Proteomes" id="UP000813444"/>
    </source>
</evidence>
<dbReference type="Pfam" id="PF13561">
    <property type="entry name" value="adh_short_C2"/>
    <property type="match status" value="1"/>
</dbReference>
<dbReference type="GO" id="GO:0016491">
    <property type="term" value="F:oxidoreductase activity"/>
    <property type="evidence" value="ECO:0007669"/>
    <property type="project" value="UniProtKB-KW"/>
</dbReference>
<gene>
    <name evidence="4" type="ORF">B0I35DRAFT_470177</name>
</gene>
<dbReference type="FunFam" id="3.40.50.720:FF:000084">
    <property type="entry name" value="Short-chain dehydrogenase reductase"/>
    <property type="match status" value="1"/>
</dbReference>
<keyword evidence="5" id="KW-1185">Reference proteome</keyword>
<keyword evidence="3" id="KW-0560">Oxidoreductase</keyword>
<evidence type="ECO:0000256" key="3">
    <source>
        <dbReference type="ARBA" id="ARBA00023002"/>
    </source>
</evidence>
<comment type="similarity">
    <text evidence="1">Belongs to the short-chain dehydrogenases/reductases (SDR) family.</text>
</comment>
<evidence type="ECO:0000256" key="1">
    <source>
        <dbReference type="ARBA" id="ARBA00006484"/>
    </source>
</evidence>
<dbReference type="SUPFAM" id="SSF51735">
    <property type="entry name" value="NAD(P)-binding Rossmann-fold domains"/>
    <property type="match status" value="1"/>
</dbReference>
<dbReference type="InterPro" id="IPR036291">
    <property type="entry name" value="NAD(P)-bd_dom_sf"/>
</dbReference>
<dbReference type="PANTHER" id="PTHR24321">
    <property type="entry name" value="DEHYDROGENASES, SHORT CHAIN"/>
    <property type="match status" value="1"/>
</dbReference>
<dbReference type="Gene3D" id="3.40.50.720">
    <property type="entry name" value="NAD(P)-binding Rossmann-like Domain"/>
    <property type="match status" value="1"/>
</dbReference>